<dbReference type="GO" id="GO:0005524">
    <property type="term" value="F:ATP binding"/>
    <property type="evidence" value="ECO:0007669"/>
    <property type="project" value="InterPro"/>
</dbReference>
<dbReference type="Pfam" id="PF13245">
    <property type="entry name" value="AAA_19"/>
    <property type="match status" value="1"/>
</dbReference>
<evidence type="ECO:0000259" key="1">
    <source>
        <dbReference type="Pfam" id="PF08378"/>
    </source>
</evidence>
<dbReference type="RefSeq" id="WP_085880020.1">
    <property type="nucleotide sequence ID" value="NZ_FWFZ01000019.1"/>
</dbReference>
<dbReference type="PANTHER" id="PTHR11070">
    <property type="entry name" value="UVRD / RECB / PCRA DNA HELICASE FAMILY MEMBER"/>
    <property type="match status" value="1"/>
</dbReference>
<dbReference type="Proteomes" id="UP000193900">
    <property type="component" value="Unassembled WGS sequence"/>
</dbReference>
<dbReference type="OrthoDB" id="7066673at2"/>
<accession>A0A1Y5TLW6</accession>
<dbReference type="SUPFAM" id="SSF52540">
    <property type="entry name" value="P-loop containing nucleoside triphosphate hydrolases"/>
    <property type="match status" value="1"/>
</dbReference>
<dbReference type="InterPro" id="IPR011528">
    <property type="entry name" value="NERD"/>
</dbReference>
<reference evidence="2 3" key="1">
    <citation type="submission" date="2017-03" db="EMBL/GenBank/DDBJ databases">
        <authorList>
            <person name="Afonso C.L."/>
            <person name="Miller P.J."/>
            <person name="Scott M.A."/>
            <person name="Spackman E."/>
            <person name="Goraichik I."/>
            <person name="Dimitrov K.M."/>
            <person name="Suarez D.L."/>
            <person name="Swayne D.E."/>
        </authorList>
    </citation>
    <scope>NUCLEOTIDE SEQUENCE [LARGE SCALE GENOMIC DNA]</scope>
    <source>
        <strain evidence="2 3">CECT 7023</strain>
    </source>
</reference>
<name>A0A1Y5TLW6_9RHOB</name>
<dbReference type="Gene3D" id="3.40.50.300">
    <property type="entry name" value="P-loop containing nucleotide triphosphate hydrolases"/>
    <property type="match status" value="2"/>
</dbReference>
<feature type="domain" description="NERD" evidence="1">
    <location>
        <begin position="27"/>
        <end position="136"/>
    </location>
</feature>
<evidence type="ECO:0000313" key="3">
    <source>
        <dbReference type="Proteomes" id="UP000193900"/>
    </source>
</evidence>
<keyword evidence="3" id="KW-1185">Reference proteome</keyword>
<organism evidence="2 3">
    <name type="scientific">Roseisalinus antarcticus</name>
    <dbReference type="NCBI Taxonomy" id="254357"/>
    <lineage>
        <taxon>Bacteria</taxon>
        <taxon>Pseudomonadati</taxon>
        <taxon>Pseudomonadota</taxon>
        <taxon>Alphaproteobacteria</taxon>
        <taxon>Rhodobacterales</taxon>
        <taxon>Roseobacteraceae</taxon>
        <taxon>Roseisalinus</taxon>
    </lineage>
</organism>
<dbReference type="InterPro" id="IPR027417">
    <property type="entry name" value="P-loop_NTPase"/>
</dbReference>
<dbReference type="GO" id="GO:0003677">
    <property type="term" value="F:DNA binding"/>
    <property type="evidence" value="ECO:0007669"/>
    <property type="project" value="InterPro"/>
</dbReference>
<gene>
    <name evidence="2" type="ORF">ROA7023_03223</name>
</gene>
<proteinExistence type="predicted"/>
<protein>
    <recommendedName>
        <fullName evidence="1">NERD domain-containing protein</fullName>
    </recommendedName>
</protein>
<dbReference type="InterPro" id="IPR000212">
    <property type="entry name" value="DNA_helicase_UvrD/REP"/>
</dbReference>
<dbReference type="Pfam" id="PF08378">
    <property type="entry name" value="NERD"/>
    <property type="match status" value="1"/>
</dbReference>
<sequence>MVISATKELIVHPPLDEISDLRQPLTKGERTVLELFTRKLPPGWEIYVQPHLNGLRPDFVLLNPKVGIGVFEVKDWDLNAMSYRNDFMQVGGGQTQRPILRASRDGESFDVWPNPVQQLRRYKEEIHQLYCPRLEKKNGFAVITAGLIFPFASRDSAAALMAPHQTREEREKYPAYSPISGREALSDGWLEKVFPESSRQSSRYMTPDHADDLRGWLVEPDFSADQRKPLEMDAQQRSLADTRTEGGYRRIKGPAGSGKSVVLAARAAKLAAEGKSVLIATYNITLWHYLRDLVARASGGPGWSNGITTLNFHEWCRRTCHEAGQGWSEEYSSLFAGVPEKPDNPLLRKEWRRQWQPVLDRILNVDIPDLASRAVGEPSVTRYDAILVDEGQDYRLPWWNALRRALKNGGECVLVADATQDVYGTAGAWTDNAMRGAGFSGGWAQLETSYRLPNDAMDMARFFAQKFLPQETIDLPKPEQGSLALHPCTLRWVQREPETAATDSCVAEILSMLKRSGRDGLANADICLLTDDQRAGAEVVRLLREKNINAVTTFDERGIESKRNKMGFWMGDAQIKATTLHSFKGWESRLLVVHITRAFTADARALIYAGLTRLKRSVQGSHLTVVCTAPELSEFGRQWPEQG</sequence>
<dbReference type="AlphaFoldDB" id="A0A1Y5TLW6"/>
<dbReference type="EMBL" id="FWFZ01000019">
    <property type="protein sequence ID" value="SLN67170.1"/>
    <property type="molecule type" value="Genomic_DNA"/>
</dbReference>
<evidence type="ECO:0000313" key="2">
    <source>
        <dbReference type="EMBL" id="SLN67170.1"/>
    </source>
</evidence>
<dbReference type="GO" id="GO:0003678">
    <property type="term" value="F:DNA helicase activity"/>
    <property type="evidence" value="ECO:0007669"/>
    <property type="project" value="InterPro"/>
</dbReference>